<keyword evidence="3 6" id="KW-1133">Transmembrane helix</keyword>
<evidence type="ECO:0000313" key="9">
    <source>
        <dbReference type="Proteomes" id="UP000070531"/>
    </source>
</evidence>
<protein>
    <recommendedName>
        <fullName evidence="7">Methylamine utilisation protein MauE domain-containing protein</fullName>
    </recommendedName>
</protein>
<feature type="transmembrane region" description="Helical" evidence="6">
    <location>
        <begin position="7"/>
        <end position="26"/>
    </location>
</feature>
<evidence type="ECO:0000256" key="3">
    <source>
        <dbReference type="ARBA" id="ARBA00022989"/>
    </source>
</evidence>
<reference evidence="8 9" key="1">
    <citation type="submission" date="2016-01" db="EMBL/GenBank/DDBJ databases">
        <authorList>
            <person name="Oliw E.H."/>
        </authorList>
    </citation>
    <scope>NUCLEOTIDE SEQUENCE [LARGE SCALE GENOMIC DNA]</scope>
    <source>
        <strain evidence="8 9">DNF00307</strain>
    </source>
</reference>
<dbReference type="GO" id="GO:0030416">
    <property type="term" value="P:methylamine metabolic process"/>
    <property type="evidence" value="ECO:0007669"/>
    <property type="project" value="InterPro"/>
</dbReference>
<evidence type="ECO:0000259" key="7">
    <source>
        <dbReference type="Pfam" id="PF07291"/>
    </source>
</evidence>
<feature type="transmembrane region" description="Helical" evidence="6">
    <location>
        <begin position="155"/>
        <end position="176"/>
    </location>
</feature>
<comment type="subcellular location">
    <subcellularLocation>
        <location evidence="1">Membrane</location>
        <topology evidence="1">Multi-pass membrane protein</topology>
    </subcellularLocation>
</comment>
<dbReference type="PATRIC" id="fig|419005.5.peg.2183"/>
<evidence type="ECO:0000313" key="8">
    <source>
        <dbReference type="EMBL" id="KXB74190.1"/>
    </source>
</evidence>
<evidence type="ECO:0000256" key="2">
    <source>
        <dbReference type="ARBA" id="ARBA00022692"/>
    </source>
</evidence>
<organism evidence="8">
    <name type="scientific">Prevotella amnii</name>
    <dbReference type="NCBI Taxonomy" id="419005"/>
    <lineage>
        <taxon>Bacteria</taxon>
        <taxon>Pseudomonadati</taxon>
        <taxon>Bacteroidota</taxon>
        <taxon>Bacteroidia</taxon>
        <taxon>Bacteroidales</taxon>
        <taxon>Prevotellaceae</taxon>
        <taxon>Prevotella</taxon>
    </lineage>
</organism>
<gene>
    <name evidence="8" type="ORF">HMPREF1860_02181</name>
</gene>
<dbReference type="EMBL" id="LSDL01000153">
    <property type="protein sequence ID" value="KXB74190.1"/>
    <property type="molecule type" value="Genomic_DNA"/>
</dbReference>
<feature type="transmembrane region" description="Helical" evidence="6">
    <location>
        <begin position="85"/>
        <end position="104"/>
    </location>
</feature>
<dbReference type="STRING" id="419005.HMPREF1860_02181"/>
<dbReference type="AlphaFoldDB" id="A0A134B2L8"/>
<proteinExistence type="predicted"/>
<dbReference type="NCBIfam" id="NF045576">
    <property type="entry name" value="BT_3928_fam"/>
    <property type="match status" value="1"/>
</dbReference>
<comment type="caution">
    <text evidence="8">The sequence shown here is derived from an EMBL/GenBank/DDBJ whole genome shotgun (WGS) entry which is preliminary data.</text>
</comment>
<feature type="domain" description="Methylamine utilisation protein MauE" evidence="7">
    <location>
        <begin position="7"/>
        <end position="138"/>
    </location>
</feature>
<name>A0A134B2L8_9BACT</name>
<evidence type="ECO:0000256" key="6">
    <source>
        <dbReference type="SAM" id="Phobius"/>
    </source>
</evidence>
<feature type="region of interest" description="Disordered" evidence="5">
    <location>
        <begin position="464"/>
        <end position="494"/>
    </location>
</feature>
<evidence type="ECO:0000256" key="4">
    <source>
        <dbReference type="ARBA" id="ARBA00023136"/>
    </source>
</evidence>
<keyword evidence="4 6" id="KW-0472">Membrane</keyword>
<feature type="transmembrane region" description="Helical" evidence="6">
    <location>
        <begin position="124"/>
        <end position="143"/>
    </location>
</feature>
<dbReference type="RefSeq" id="WP_060933435.1">
    <property type="nucleotide sequence ID" value="NZ_KQ960577.1"/>
</dbReference>
<feature type="transmembrane region" description="Helical" evidence="6">
    <location>
        <begin position="54"/>
        <end position="78"/>
    </location>
</feature>
<keyword evidence="2 6" id="KW-0812">Transmembrane</keyword>
<dbReference type="InterPro" id="IPR009908">
    <property type="entry name" value="Methylamine_util_MauE"/>
</dbReference>
<evidence type="ECO:0000256" key="5">
    <source>
        <dbReference type="SAM" id="MobiDB-lite"/>
    </source>
</evidence>
<sequence>MKKTKIIIVNIARVILALTFIFSGFVKAIDPLGSQYKIKEYIEVLHMSSYVPDWVQLLLSIGLSAVEFTLGVLLLLAIQRRKVSRIVLVFAFIMTIITLWLTISNPIQDCGCFGDALKLTNIQTFSKNIILFLASLALVKWPLYQPRFISKNNQWIASNFTIIFILVVSALSLYHLPIFDFRPYFIGQNIKKAMEIPKGAKQTKFKTTFICEKNGITKEFDEKNYPYNDTTWVFKDSRQQIIEKGYEPPIHDFSITNDRTGEDVTDSVLTHDGYVFLLIIPFIEQADEANFSDIDAIYKYAKENNYPFMAITASTDTSIKHWRNITGAEYPFYSADGTTLKTIIRSNPGLVLLYKGTIINKWNHNDIPKAEKLNAPLSLLTIGHEPEDNTLGKIVLILLCYVLPLILLIVADRFWAWSVWIKKKERWIKMKEKWLINQEKGQTAKMLHKAEKVMGQAEKVMGNAGKAVSNASKSMVDKLKNDKKDTPDQDKTSI</sequence>
<dbReference type="GO" id="GO:0016020">
    <property type="term" value="C:membrane"/>
    <property type="evidence" value="ECO:0007669"/>
    <property type="project" value="UniProtKB-SubCell"/>
</dbReference>
<feature type="transmembrane region" description="Helical" evidence="6">
    <location>
        <begin position="394"/>
        <end position="421"/>
    </location>
</feature>
<accession>A0A134B2L8</accession>
<feature type="compositionally biased region" description="Basic and acidic residues" evidence="5">
    <location>
        <begin position="475"/>
        <end position="494"/>
    </location>
</feature>
<dbReference type="Pfam" id="PF07291">
    <property type="entry name" value="MauE"/>
    <property type="match status" value="1"/>
</dbReference>
<evidence type="ECO:0000256" key="1">
    <source>
        <dbReference type="ARBA" id="ARBA00004141"/>
    </source>
</evidence>
<dbReference type="Proteomes" id="UP000070531">
    <property type="component" value="Unassembled WGS sequence"/>
</dbReference>